<feature type="compositionally biased region" description="Gly residues" evidence="1">
    <location>
        <begin position="41"/>
        <end position="51"/>
    </location>
</feature>
<feature type="region of interest" description="Disordered" evidence="1">
    <location>
        <begin position="1"/>
        <end position="51"/>
    </location>
</feature>
<evidence type="ECO:0000313" key="2">
    <source>
        <dbReference type="EMBL" id="SUI67411.1"/>
    </source>
</evidence>
<reference evidence="2 3" key="1">
    <citation type="submission" date="2018-06" db="EMBL/GenBank/DDBJ databases">
        <authorList>
            <consortium name="Pathogen Informatics"/>
            <person name="Doyle S."/>
        </authorList>
    </citation>
    <scope>NUCLEOTIDE SEQUENCE [LARGE SCALE GENOMIC DNA]</scope>
    <source>
        <strain evidence="2 3">NCTC8256</strain>
    </source>
</reference>
<accession>A0A379ZUA1</accession>
<dbReference type="InterPro" id="IPR044033">
    <property type="entry name" value="GpV-like_apex"/>
</dbReference>
<dbReference type="Pfam" id="PF18946">
    <property type="entry name" value="Apex"/>
    <property type="match status" value="1"/>
</dbReference>
<evidence type="ECO:0000313" key="3">
    <source>
        <dbReference type="Proteomes" id="UP000254346"/>
    </source>
</evidence>
<gene>
    <name evidence="2" type="ORF">NCTC8256_06275</name>
</gene>
<dbReference type="EMBL" id="UGXR01000002">
    <property type="protein sequence ID" value="SUI67411.1"/>
    <property type="molecule type" value="Genomic_DNA"/>
</dbReference>
<dbReference type="Proteomes" id="UP000254346">
    <property type="component" value="Unassembled WGS sequence"/>
</dbReference>
<name>A0A379ZUA1_SALET</name>
<evidence type="ECO:0000256" key="1">
    <source>
        <dbReference type="SAM" id="MobiDB-lite"/>
    </source>
</evidence>
<proteinExistence type="predicted"/>
<organism evidence="2 3">
    <name type="scientific">Salmonella enterica I</name>
    <dbReference type="NCBI Taxonomy" id="59201"/>
    <lineage>
        <taxon>Bacteria</taxon>
        <taxon>Pseudomonadati</taxon>
        <taxon>Pseudomonadota</taxon>
        <taxon>Gammaproteobacteria</taxon>
        <taxon>Enterobacterales</taxon>
        <taxon>Enterobacteriaceae</taxon>
        <taxon>Salmonella</taxon>
    </lineage>
</organism>
<sequence>MEADTTRINSEVVINGGVTQGGGAMSSNGVVMDKHGHTGVKSGGDTSGGPV</sequence>
<protein>
    <submittedName>
        <fullName evidence="2">Phage baseplate assembly protein V</fullName>
    </submittedName>
</protein>
<dbReference type="AlphaFoldDB" id="A0A379ZUA1"/>